<proteinExistence type="predicted"/>
<comment type="caution">
    <text evidence="1">The sequence shown here is derived from an EMBL/GenBank/DDBJ whole genome shotgun (WGS) entry which is preliminary data.</text>
</comment>
<dbReference type="AlphaFoldDB" id="A0A937XAA8"/>
<organism evidence="1 2">
    <name type="scientific">Eiseniibacteriota bacterium</name>
    <dbReference type="NCBI Taxonomy" id="2212470"/>
    <lineage>
        <taxon>Bacteria</taxon>
        <taxon>Candidatus Eiseniibacteriota</taxon>
    </lineage>
</organism>
<dbReference type="EMBL" id="VGIY01000400">
    <property type="protein sequence ID" value="MBM3318561.1"/>
    <property type="molecule type" value="Genomic_DNA"/>
</dbReference>
<reference evidence="1" key="1">
    <citation type="submission" date="2019-03" db="EMBL/GenBank/DDBJ databases">
        <title>Lake Tanganyika Metagenome-Assembled Genomes (MAGs).</title>
        <authorList>
            <person name="Tran P."/>
        </authorList>
    </citation>
    <scope>NUCLEOTIDE SEQUENCE</scope>
    <source>
        <strain evidence="1">M_DeepCast_400m_m2_100</strain>
    </source>
</reference>
<evidence type="ECO:0000313" key="2">
    <source>
        <dbReference type="Proteomes" id="UP000748308"/>
    </source>
</evidence>
<protein>
    <submittedName>
        <fullName evidence="1">Uncharacterized protein</fullName>
    </submittedName>
</protein>
<evidence type="ECO:0000313" key="1">
    <source>
        <dbReference type="EMBL" id="MBM3318561.1"/>
    </source>
</evidence>
<gene>
    <name evidence="1" type="ORF">FJY75_11985</name>
</gene>
<name>A0A937XAA8_UNCEI</name>
<dbReference type="Proteomes" id="UP000748308">
    <property type="component" value="Unassembled WGS sequence"/>
</dbReference>
<sequence length="359" mass="39160">MATGTLAGGWLPVPTGPDASIDLIEAALPLPLDDASVVAPLAFEALFDELADPRPDAFEFDGNPGPVEDLAMLDRIHVIPRRRDLGAVVSEQEIEVEVWNAFLARAKVLDEITVEGPAGIEVVDHLGQPAHFPASDSQIYRIKVFAEGDPLIDNLITWVFVGVDPAGTNIRILGFRLVPFPFPPNWAEPVTETFGYMTDVLVSFRGMEQRVQLRAVPVGTIAYSTLLNELRDAQMAGAILFGNQARSFGIARWQFQVALLQDAAVDDLEVFCETAHIPFEPGGLVILWSDPYSWEVQTIESVLADRIVLTLGLRSSWTAGVTAVLPLVVGRLSPDEAFTWESLMVASTALVFDIDGFRP</sequence>
<accession>A0A937XAA8</accession>